<evidence type="ECO:0000256" key="1">
    <source>
        <dbReference type="ARBA" id="ARBA00009477"/>
    </source>
</evidence>
<dbReference type="AlphaFoldDB" id="A0A5C5GCQ4"/>
<comment type="caution">
    <text evidence="5">The sequence shown here is derived from an EMBL/GenBank/DDBJ whole genome shotgun (WGS) entry which is preliminary data.</text>
</comment>
<dbReference type="InterPro" id="IPR058625">
    <property type="entry name" value="MdtA-like_BSH"/>
</dbReference>
<dbReference type="Gene3D" id="1.10.287.470">
    <property type="entry name" value="Helix hairpin bin"/>
    <property type="match status" value="3"/>
</dbReference>
<evidence type="ECO:0000313" key="6">
    <source>
        <dbReference type="Proteomes" id="UP000314011"/>
    </source>
</evidence>
<keyword evidence="6" id="KW-1185">Reference proteome</keyword>
<dbReference type="NCBIfam" id="TIGR01730">
    <property type="entry name" value="RND_mfp"/>
    <property type="match status" value="1"/>
</dbReference>
<organism evidence="5 6">
    <name type="scientific">Pelagovum pacificum</name>
    <dbReference type="NCBI Taxonomy" id="2588711"/>
    <lineage>
        <taxon>Bacteria</taxon>
        <taxon>Pseudomonadati</taxon>
        <taxon>Pseudomonadota</taxon>
        <taxon>Alphaproteobacteria</taxon>
        <taxon>Rhodobacterales</taxon>
        <taxon>Paracoccaceae</taxon>
        <taxon>Pelagovum</taxon>
    </lineage>
</organism>
<name>A0A5C5GCQ4_9RHOB</name>
<gene>
    <name evidence="5" type="ORF">FHY64_03920</name>
</gene>
<dbReference type="Proteomes" id="UP000314011">
    <property type="component" value="Unassembled WGS sequence"/>
</dbReference>
<dbReference type="PANTHER" id="PTHR30469:SF29">
    <property type="entry name" value="BLR2860 PROTEIN"/>
    <property type="match status" value="1"/>
</dbReference>
<dbReference type="Gene3D" id="2.40.30.170">
    <property type="match status" value="1"/>
</dbReference>
<dbReference type="RefSeq" id="WP_140193125.1">
    <property type="nucleotide sequence ID" value="NZ_CP065915.1"/>
</dbReference>
<reference evidence="5 6" key="1">
    <citation type="submission" date="2019-06" db="EMBL/GenBank/DDBJ databases">
        <title>Genome of new Rhodobacteraceae sp. SM1903.</title>
        <authorList>
            <person name="Ren X."/>
        </authorList>
    </citation>
    <scope>NUCLEOTIDE SEQUENCE [LARGE SCALE GENOMIC DNA]</scope>
    <source>
        <strain evidence="5 6">SM1903</strain>
    </source>
</reference>
<dbReference type="InterPro" id="IPR006143">
    <property type="entry name" value="RND_pump_MFP"/>
</dbReference>
<dbReference type="GO" id="GO:1990281">
    <property type="term" value="C:efflux pump complex"/>
    <property type="evidence" value="ECO:0007669"/>
    <property type="project" value="TreeGrafter"/>
</dbReference>
<evidence type="ECO:0000313" key="5">
    <source>
        <dbReference type="EMBL" id="TNY32448.1"/>
    </source>
</evidence>
<dbReference type="OrthoDB" id="9806939at2"/>
<evidence type="ECO:0000259" key="3">
    <source>
        <dbReference type="Pfam" id="PF25917"/>
    </source>
</evidence>
<feature type="coiled-coil region" evidence="2">
    <location>
        <begin position="133"/>
        <end position="275"/>
    </location>
</feature>
<dbReference type="Gene3D" id="2.40.420.20">
    <property type="match status" value="1"/>
</dbReference>
<dbReference type="Pfam" id="PF25954">
    <property type="entry name" value="Beta-barrel_RND_2"/>
    <property type="match status" value="1"/>
</dbReference>
<dbReference type="GO" id="GO:0015562">
    <property type="term" value="F:efflux transmembrane transporter activity"/>
    <property type="evidence" value="ECO:0007669"/>
    <property type="project" value="TreeGrafter"/>
</dbReference>
<proteinExistence type="inferred from homology"/>
<dbReference type="Pfam" id="PF25917">
    <property type="entry name" value="BSH_RND"/>
    <property type="match status" value="1"/>
</dbReference>
<evidence type="ECO:0000259" key="4">
    <source>
        <dbReference type="Pfam" id="PF25954"/>
    </source>
</evidence>
<dbReference type="Gene3D" id="2.40.50.100">
    <property type="match status" value="2"/>
</dbReference>
<dbReference type="PANTHER" id="PTHR30469">
    <property type="entry name" value="MULTIDRUG RESISTANCE PROTEIN MDTA"/>
    <property type="match status" value="1"/>
</dbReference>
<accession>A0A5C5GCQ4</accession>
<protein>
    <submittedName>
        <fullName evidence="5">Efflux RND transporter periplasmic adaptor subunit</fullName>
    </submittedName>
</protein>
<dbReference type="SUPFAM" id="SSF111369">
    <property type="entry name" value="HlyD-like secretion proteins"/>
    <property type="match status" value="2"/>
</dbReference>
<keyword evidence="2" id="KW-0175">Coiled coil</keyword>
<feature type="domain" description="CusB-like beta-barrel" evidence="4">
    <location>
        <begin position="314"/>
        <end position="381"/>
    </location>
</feature>
<evidence type="ECO:0000256" key="2">
    <source>
        <dbReference type="SAM" id="Coils"/>
    </source>
</evidence>
<comment type="similarity">
    <text evidence="1">Belongs to the membrane fusion protein (MFP) (TC 8.A.1) family.</text>
</comment>
<dbReference type="InterPro" id="IPR058792">
    <property type="entry name" value="Beta-barrel_RND_2"/>
</dbReference>
<feature type="domain" description="Multidrug resistance protein MdtA-like barrel-sandwich hybrid" evidence="3">
    <location>
        <begin position="92"/>
        <end position="297"/>
    </location>
</feature>
<sequence length="462" mass="48508">MRLMPIISAILVTVALYFIIVQRDQLMAFARGETVEEVQAKTAADEATAEDDGGLVTDGEIEIGRVKVVALASQTQTIDDAVVLRGRTEAARTVEVRAETSGQVISEPLPKGSTVEEGDVLCELDPGTRTASLEEAQGRLAEARARLPESRARIPEAEAGRAEAESRVAEAEARVAEARARLSEAQINYNAASRLSEDGYTSETQLANAEAALESARASVSSAQATLVAASAGVASAEAGIEGAQAGVEGAQATIQSAQASVAAAEREITRLTITAPFGGLTETDTAERGSLVQVGGLCATIIQLEPIRLVGFVPEANVSKIHIGATAGARLSSGQDVRGEVTFVSRSADEMTRTFRIEVTVPNEDLSISDGETAEILIQADGRDAHLVPQSALTLNDEGELGVRTVADDRTALFMPARMVRDSADGVWLTGLPDQVDIIVVGQEYVTDGVPVEPTYREADG</sequence>
<dbReference type="EMBL" id="VFFF01000001">
    <property type="protein sequence ID" value="TNY32448.1"/>
    <property type="molecule type" value="Genomic_DNA"/>
</dbReference>